<protein>
    <submittedName>
        <fullName evidence="2">Uncharacterized protein</fullName>
    </submittedName>
</protein>
<accession>A0ABV6GMW4</accession>
<dbReference type="Proteomes" id="UP001589854">
    <property type="component" value="Unassembled WGS sequence"/>
</dbReference>
<dbReference type="EMBL" id="JBHLVO010000069">
    <property type="protein sequence ID" value="MFC0275033.1"/>
    <property type="molecule type" value="Genomic_DNA"/>
</dbReference>
<name>A0ABV6GMW4_9BACI</name>
<dbReference type="RefSeq" id="WP_378939838.1">
    <property type="nucleotide sequence ID" value="NZ_JBHLVO010000069.1"/>
</dbReference>
<organism evidence="2 3">
    <name type="scientific">Metabacillus herbersteinensis</name>
    <dbReference type="NCBI Taxonomy" id="283816"/>
    <lineage>
        <taxon>Bacteria</taxon>
        <taxon>Bacillati</taxon>
        <taxon>Bacillota</taxon>
        <taxon>Bacilli</taxon>
        <taxon>Bacillales</taxon>
        <taxon>Bacillaceae</taxon>
        <taxon>Metabacillus</taxon>
    </lineage>
</organism>
<keyword evidence="3" id="KW-1185">Reference proteome</keyword>
<evidence type="ECO:0000313" key="3">
    <source>
        <dbReference type="Proteomes" id="UP001589854"/>
    </source>
</evidence>
<feature type="compositionally biased region" description="Polar residues" evidence="1">
    <location>
        <begin position="7"/>
        <end position="19"/>
    </location>
</feature>
<comment type="caution">
    <text evidence="2">The sequence shown here is derived from an EMBL/GenBank/DDBJ whole genome shotgun (WGS) entry which is preliminary data.</text>
</comment>
<reference evidence="2 3" key="1">
    <citation type="submission" date="2024-09" db="EMBL/GenBank/DDBJ databases">
        <authorList>
            <person name="Sun Q."/>
            <person name="Mori K."/>
        </authorList>
    </citation>
    <scope>NUCLEOTIDE SEQUENCE [LARGE SCALE GENOMIC DNA]</scope>
    <source>
        <strain evidence="2 3">CCM 7228</strain>
    </source>
</reference>
<sequence length="94" mass="10610">MAKRFANNRNKSLEENNIISEDKSLHSVENNVKSIVGHSGNANVDVEVHIETTAIAYAMLCSMYATGSLDEREFRESVQKLDSLMAKRHRRSTN</sequence>
<proteinExistence type="predicted"/>
<evidence type="ECO:0000256" key="1">
    <source>
        <dbReference type="SAM" id="MobiDB-lite"/>
    </source>
</evidence>
<feature type="region of interest" description="Disordered" evidence="1">
    <location>
        <begin position="1"/>
        <end position="21"/>
    </location>
</feature>
<gene>
    <name evidence="2" type="ORF">ACFFIX_27450</name>
</gene>
<evidence type="ECO:0000313" key="2">
    <source>
        <dbReference type="EMBL" id="MFC0275033.1"/>
    </source>
</evidence>